<evidence type="ECO:0000256" key="7">
    <source>
        <dbReference type="SAM" id="Phobius"/>
    </source>
</evidence>
<evidence type="ECO:0000313" key="9">
    <source>
        <dbReference type="EMBL" id="CAB4789380.1"/>
    </source>
</evidence>
<dbReference type="PANTHER" id="PTHR30151:SF20">
    <property type="entry name" value="ABC TRANSPORTER PERMEASE PROTEIN HI_0355-RELATED"/>
    <property type="match status" value="1"/>
</dbReference>
<proteinExistence type="predicted"/>
<evidence type="ECO:0000256" key="6">
    <source>
        <dbReference type="ARBA" id="ARBA00023136"/>
    </source>
</evidence>
<dbReference type="AlphaFoldDB" id="A0A6J6WWH5"/>
<keyword evidence="2" id="KW-0813">Transport</keyword>
<dbReference type="EMBL" id="CAFAAI010000030">
    <property type="protein sequence ID" value="CAB4789380.1"/>
    <property type="molecule type" value="Genomic_DNA"/>
</dbReference>
<gene>
    <name evidence="9" type="ORF">UFOPK2992_00302</name>
</gene>
<dbReference type="SUPFAM" id="SSF161098">
    <property type="entry name" value="MetI-like"/>
    <property type="match status" value="1"/>
</dbReference>
<dbReference type="PROSITE" id="PS50928">
    <property type="entry name" value="ABC_TM1"/>
    <property type="match status" value="1"/>
</dbReference>
<evidence type="ECO:0000256" key="4">
    <source>
        <dbReference type="ARBA" id="ARBA00022692"/>
    </source>
</evidence>
<dbReference type="GO" id="GO:0005886">
    <property type="term" value="C:plasma membrane"/>
    <property type="evidence" value="ECO:0007669"/>
    <property type="project" value="UniProtKB-SubCell"/>
</dbReference>
<dbReference type="PANTHER" id="PTHR30151">
    <property type="entry name" value="ALKANE SULFONATE ABC TRANSPORTER-RELATED, MEMBRANE SUBUNIT"/>
    <property type="match status" value="1"/>
</dbReference>
<feature type="transmembrane region" description="Helical" evidence="7">
    <location>
        <begin position="196"/>
        <end position="226"/>
    </location>
</feature>
<evidence type="ECO:0000256" key="3">
    <source>
        <dbReference type="ARBA" id="ARBA00022475"/>
    </source>
</evidence>
<keyword evidence="4 7" id="KW-0812">Transmembrane</keyword>
<feature type="transmembrane region" description="Helical" evidence="7">
    <location>
        <begin position="246"/>
        <end position="267"/>
    </location>
</feature>
<keyword evidence="5 7" id="KW-1133">Transmembrane helix</keyword>
<name>A0A6J6WWH5_9ZZZZ</name>
<keyword evidence="6 7" id="KW-0472">Membrane</keyword>
<reference evidence="9" key="1">
    <citation type="submission" date="2020-05" db="EMBL/GenBank/DDBJ databases">
        <authorList>
            <person name="Chiriac C."/>
            <person name="Salcher M."/>
            <person name="Ghai R."/>
            <person name="Kavagutti S V."/>
        </authorList>
    </citation>
    <scope>NUCLEOTIDE SEQUENCE</scope>
</reference>
<feature type="transmembrane region" description="Helical" evidence="7">
    <location>
        <begin position="74"/>
        <end position="98"/>
    </location>
</feature>
<protein>
    <submittedName>
        <fullName evidence="9">Unannotated protein</fullName>
    </submittedName>
</protein>
<feature type="transmembrane region" description="Helical" evidence="7">
    <location>
        <begin position="110"/>
        <end position="131"/>
    </location>
</feature>
<evidence type="ECO:0000256" key="2">
    <source>
        <dbReference type="ARBA" id="ARBA00022448"/>
    </source>
</evidence>
<accession>A0A6J6WWH5</accession>
<keyword evidence="3" id="KW-1003">Cell membrane</keyword>
<dbReference type="InterPro" id="IPR000515">
    <property type="entry name" value="MetI-like"/>
</dbReference>
<dbReference type="Gene3D" id="1.10.3720.10">
    <property type="entry name" value="MetI-like"/>
    <property type="match status" value="1"/>
</dbReference>
<evidence type="ECO:0000256" key="5">
    <source>
        <dbReference type="ARBA" id="ARBA00022989"/>
    </source>
</evidence>
<dbReference type="CDD" id="cd06261">
    <property type="entry name" value="TM_PBP2"/>
    <property type="match status" value="1"/>
</dbReference>
<feature type="domain" description="ABC transmembrane type-1" evidence="8">
    <location>
        <begin position="72"/>
        <end position="268"/>
    </location>
</feature>
<organism evidence="9">
    <name type="scientific">freshwater metagenome</name>
    <dbReference type="NCBI Taxonomy" id="449393"/>
    <lineage>
        <taxon>unclassified sequences</taxon>
        <taxon>metagenomes</taxon>
        <taxon>ecological metagenomes</taxon>
    </lineage>
</organism>
<evidence type="ECO:0000259" key="8">
    <source>
        <dbReference type="PROSITE" id="PS50928"/>
    </source>
</evidence>
<dbReference type="InterPro" id="IPR035906">
    <property type="entry name" value="MetI-like_sf"/>
</dbReference>
<evidence type="ECO:0000256" key="1">
    <source>
        <dbReference type="ARBA" id="ARBA00004651"/>
    </source>
</evidence>
<sequence length="281" mass="30130">MVPAALVLMIVLWEGYKAIGPENGADVFGVRLIPRTSDRAMPHVIEMVRRFGRPEVGGGSSRTVFDAVFAATWYSFRVALLGLVLGVCFGLLIAMLMARFNLLRKGLMPYLIISQTVPLIALAPLTVSWGGRLKFGSFEWQKWMSAALLSAFLAFFPVAVGAIRGFASPPAASLELMDSYAATWWQGFRKLRFPAALAYLMPAFKLAAAAAVVGVVVSEISIGLRFGIGRLILSYSQEATGDPAKVYTAVVGAAVLGLAMAALVSLVDRTLSKNRPAEAQA</sequence>
<feature type="transmembrane region" description="Helical" evidence="7">
    <location>
        <begin position="143"/>
        <end position="167"/>
    </location>
</feature>
<dbReference type="GO" id="GO:0055085">
    <property type="term" value="P:transmembrane transport"/>
    <property type="evidence" value="ECO:0007669"/>
    <property type="project" value="InterPro"/>
</dbReference>
<comment type="subcellular location">
    <subcellularLocation>
        <location evidence="1">Cell membrane</location>
        <topology evidence="1">Multi-pass membrane protein</topology>
    </subcellularLocation>
</comment>
<dbReference type="Pfam" id="PF00528">
    <property type="entry name" value="BPD_transp_1"/>
    <property type="match status" value="1"/>
</dbReference>